<proteinExistence type="predicted"/>
<evidence type="ECO:0000256" key="1">
    <source>
        <dbReference type="ARBA" id="ARBA00023054"/>
    </source>
</evidence>
<feature type="domain" description="Cux N-terminal" evidence="3">
    <location>
        <begin position="16"/>
        <end position="70"/>
    </location>
</feature>
<dbReference type="InterPro" id="IPR057476">
    <property type="entry name" value="Cux_N"/>
</dbReference>
<accession>A0AAN8IQE8</accession>
<evidence type="ECO:0000256" key="2">
    <source>
        <dbReference type="SAM" id="Coils"/>
    </source>
</evidence>
<dbReference type="PANTHER" id="PTHR14043">
    <property type="entry name" value="CCAAT DISPLACEMENT PROTEIN-RELATED"/>
    <property type="match status" value="1"/>
</dbReference>
<dbReference type="Pfam" id="PF25398">
    <property type="entry name" value="CUX1_N"/>
    <property type="match status" value="1"/>
</dbReference>
<comment type="caution">
    <text evidence="4">The sequence shown here is derived from an EMBL/GenBank/DDBJ whole genome shotgun (WGS) entry which is preliminary data.</text>
</comment>
<dbReference type="EMBL" id="WIXE01010106">
    <property type="protein sequence ID" value="KAK5977867.1"/>
    <property type="molecule type" value="Genomic_DNA"/>
</dbReference>
<sequence length="178" mass="20415">MMVTLPPTLSCRKQSIHKETRRVALPLIKAFQKEVDQLTVRGKATEAALIEICSQLTNLPDPTPIIEQAIVWKSQAEKTNRAVEEANQLREQIAQVHSELADLRNQDVTIRQLRDTIKQLEEEKTREVEKAIDVIEKELRDEFAVRDHETTMRSDKLKAENAALEKKVSLRSYVVCLC</sequence>
<dbReference type="AlphaFoldDB" id="A0AAN8IQE8"/>
<keyword evidence="1 2" id="KW-0175">Coiled coil</keyword>
<dbReference type="Proteomes" id="UP001331761">
    <property type="component" value="Unassembled WGS sequence"/>
</dbReference>
<evidence type="ECO:0000313" key="5">
    <source>
        <dbReference type="Proteomes" id="UP001331761"/>
    </source>
</evidence>
<evidence type="ECO:0000313" key="4">
    <source>
        <dbReference type="EMBL" id="KAK5977867.1"/>
    </source>
</evidence>
<evidence type="ECO:0000259" key="3">
    <source>
        <dbReference type="Pfam" id="PF25398"/>
    </source>
</evidence>
<organism evidence="4 5">
    <name type="scientific">Trichostrongylus colubriformis</name>
    <name type="common">Black scour worm</name>
    <dbReference type="NCBI Taxonomy" id="6319"/>
    <lineage>
        <taxon>Eukaryota</taxon>
        <taxon>Metazoa</taxon>
        <taxon>Ecdysozoa</taxon>
        <taxon>Nematoda</taxon>
        <taxon>Chromadorea</taxon>
        <taxon>Rhabditida</taxon>
        <taxon>Rhabditina</taxon>
        <taxon>Rhabditomorpha</taxon>
        <taxon>Strongyloidea</taxon>
        <taxon>Trichostrongylidae</taxon>
        <taxon>Trichostrongylus</taxon>
    </lineage>
</organism>
<dbReference type="GO" id="GO:0000981">
    <property type="term" value="F:DNA-binding transcription factor activity, RNA polymerase II-specific"/>
    <property type="evidence" value="ECO:0007669"/>
    <property type="project" value="TreeGrafter"/>
</dbReference>
<dbReference type="GO" id="GO:0005634">
    <property type="term" value="C:nucleus"/>
    <property type="evidence" value="ECO:0007669"/>
    <property type="project" value="TreeGrafter"/>
</dbReference>
<keyword evidence="5" id="KW-1185">Reference proteome</keyword>
<protein>
    <recommendedName>
        <fullName evidence="3">Cux N-terminal domain-containing protein</fullName>
    </recommendedName>
</protein>
<gene>
    <name evidence="4" type="ORF">GCK32_014680</name>
</gene>
<name>A0AAN8IQE8_TRICO</name>
<dbReference type="PANTHER" id="PTHR14043:SF2">
    <property type="entry name" value="HOMEOBOX PROTEIN CUT"/>
    <property type="match status" value="1"/>
</dbReference>
<feature type="coiled-coil region" evidence="2">
    <location>
        <begin position="76"/>
        <end position="138"/>
    </location>
</feature>
<dbReference type="GO" id="GO:0000977">
    <property type="term" value="F:RNA polymerase II transcription regulatory region sequence-specific DNA binding"/>
    <property type="evidence" value="ECO:0007669"/>
    <property type="project" value="TreeGrafter"/>
</dbReference>
<reference evidence="4 5" key="1">
    <citation type="submission" date="2019-10" db="EMBL/GenBank/DDBJ databases">
        <title>Assembly and Annotation for the nematode Trichostrongylus colubriformis.</title>
        <authorList>
            <person name="Martin J."/>
        </authorList>
    </citation>
    <scope>NUCLEOTIDE SEQUENCE [LARGE SCALE GENOMIC DNA]</scope>
    <source>
        <strain evidence="4">G859</strain>
        <tissue evidence="4">Whole worm</tissue>
    </source>
</reference>